<sequence length="271" mass="29312">MPARLAVSNQKGGVGKTTVAINVAGALNARGRDVLFVDLDPQGNASEGLGLREAYDAAPPSLFDVLTDAESRGAIADLVHEHPAMDVIPSNIDMTAAEPELTLSRRGGEQLALALDHVEDDYDYVIVDCPPHLGYLTDNALHATGNVLIPALAESTSKRALELLFDHVEALELDYDITVRERGLVANRVETTNEAREMMAWFEDAFPDIPVWEVRKRVALQRAFSDGVSLFEYEEPVDMAEEFLAIAADLDEQFGFGSAAATTASGVEASR</sequence>
<name>A0ABD5UDP1_9EURY</name>
<gene>
    <name evidence="2" type="ORF">ACFQHK_18475</name>
</gene>
<dbReference type="RefSeq" id="WP_304450158.1">
    <property type="nucleotide sequence ID" value="NZ_JARRAH010000006.1"/>
</dbReference>
<dbReference type="PANTHER" id="PTHR13696:SF99">
    <property type="entry name" value="COBYRINIC ACID AC-DIAMIDE SYNTHASE"/>
    <property type="match status" value="1"/>
</dbReference>
<comment type="caution">
    <text evidence="2">The sequence shown here is derived from an EMBL/GenBank/DDBJ whole genome shotgun (WGS) entry which is preliminary data.</text>
</comment>
<reference evidence="2 3" key="1">
    <citation type="journal article" date="2019" name="Int. J. Syst. Evol. Microbiol.">
        <title>The Global Catalogue of Microorganisms (GCM) 10K type strain sequencing project: providing services to taxonomists for standard genome sequencing and annotation.</title>
        <authorList>
            <consortium name="The Broad Institute Genomics Platform"/>
            <consortium name="The Broad Institute Genome Sequencing Center for Infectious Disease"/>
            <person name="Wu L."/>
            <person name="Ma J."/>
        </authorList>
    </citation>
    <scope>NUCLEOTIDE SEQUENCE [LARGE SCALE GENOMIC DNA]</scope>
    <source>
        <strain evidence="2 3">PSRA2</strain>
    </source>
</reference>
<dbReference type="InterPro" id="IPR027417">
    <property type="entry name" value="P-loop_NTPase"/>
</dbReference>
<keyword evidence="3" id="KW-1185">Reference proteome</keyword>
<proteinExistence type="predicted"/>
<dbReference type="EMBL" id="JBHSXM010000006">
    <property type="protein sequence ID" value="MFC6838469.1"/>
    <property type="molecule type" value="Genomic_DNA"/>
</dbReference>
<evidence type="ECO:0000313" key="3">
    <source>
        <dbReference type="Proteomes" id="UP001596406"/>
    </source>
</evidence>
<evidence type="ECO:0000313" key="2">
    <source>
        <dbReference type="EMBL" id="MFC6838469.1"/>
    </source>
</evidence>
<dbReference type="InterPro" id="IPR050678">
    <property type="entry name" value="DNA_Partitioning_ATPase"/>
</dbReference>
<dbReference type="Proteomes" id="UP001596406">
    <property type="component" value="Unassembled WGS sequence"/>
</dbReference>
<dbReference type="InterPro" id="IPR025669">
    <property type="entry name" value="AAA_dom"/>
</dbReference>
<protein>
    <submittedName>
        <fullName evidence="2">ParA family protein</fullName>
    </submittedName>
</protein>
<dbReference type="CDD" id="cd02042">
    <property type="entry name" value="ParAB_family"/>
    <property type="match status" value="1"/>
</dbReference>
<organism evidence="2 3">
    <name type="scientific">Halomarina ordinaria</name>
    <dbReference type="NCBI Taxonomy" id="3033939"/>
    <lineage>
        <taxon>Archaea</taxon>
        <taxon>Methanobacteriati</taxon>
        <taxon>Methanobacteriota</taxon>
        <taxon>Stenosarchaea group</taxon>
        <taxon>Halobacteria</taxon>
        <taxon>Halobacteriales</taxon>
        <taxon>Natronomonadaceae</taxon>
        <taxon>Halomarina</taxon>
    </lineage>
</organism>
<dbReference type="Pfam" id="PF13614">
    <property type="entry name" value="AAA_31"/>
    <property type="match status" value="1"/>
</dbReference>
<feature type="domain" description="AAA" evidence="1">
    <location>
        <begin position="5"/>
        <end position="172"/>
    </location>
</feature>
<accession>A0ABD5UDP1</accession>
<dbReference type="AlphaFoldDB" id="A0ABD5UDP1"/>
<dbReference type="PANTHER" id="PTHR13696">
    <property type="entry name" value="P-LOOP CONTAINING NUCLEOSIDE TRIPHOSPHATE HYDROLASE"/>
    <property type="match status" value="1"/>
</dbReference>
<dbReference type="SUPFAM" id="SSF52540">
    <property type="entry name" value="P-loop containing nucleoside triphosphate hydrolases"/>
    <property type="match status" value="1"/>
</dbReference>
<dbReference type="Gene3D" id="3.40.50.300">
    <property type="entry name" value="P-loop containing nucleotide triphosphate hydrolases"/>
    <property type="match status" value="1"/>
</dbReference>
<evidence type="ECO:0000259" key="1">
    <source>
        <dbReference type="Pfam" id="PF13614"/>
    </source>
</evidence>